<dbReference type="EMBL" id="AP024145">
    <property type="protein sequence ID" value="BCM83830.1"/>
    <property type="molecule type" value="Genomic_DNA"/>
</dbReference>
<dbReference type="KEGG" id="mind:mvi_22910"/>
<proteinExistence type="predicted"/>
<evidence type="ECO:0000313" key="1">
    <source>
        <dbReference type="EMBL" id="BCM83830.1"/>
    </source>
</evidence>
<sequence>MCVFVPIASVLRRLKAILQRGPLRWGLTTCAFILLSSNAYAIDPFETQCSKAFDENADSRAGASWAGANKARYCKCMHHVFAGSADDLRDYNNIPVKSGPIARMEWKCYVDSDRTTKSKFRP</sequence>
<organism evidence="1 2">
    <name type="scientific">Methylobacterium indicum</name>
    <dbReference type="NCBI Taxonomy" id="1775910"/>
    <lineage>
        <taxon>Bacteria</taxon>
        <taxon>Pseudomonadati</taxon>
        <taxon>Pseudomonadota</taxon>
        <taxon>Alphaproteobacteria</taxon>
        <taxon>Hyphomicrobiales</taxon>
        <taxon>Methylobacteriaceae</taxon>
        <taxon>Methylobacterium</taxon>
    </lineage>
</organism>
<gene>
    <name evidence="1" type="ORF">mvi_22910</name>
</gene>
<dbReference type="AlphaFoldDB" id="A0A8H8WSW2"/>
<evidence type="ECO:0000313" key="2">
    <source>
        <dbReference type="Proteomes" id="UP000663508"/>
    </source>
</evidence>
<protein>
    <submittedName>
        <fullName evidence="1">Uncharacterized protein</fullName>
    </submittedName>
</protein>
<dbReference type="Proteomes" id="UP000663508">
    <property type="component" value="Chromosome"/>
</dbReference>
<reference evidence="1" key="1">
    <citation type="submission" date="2020-11" db="EMBL/GenBank/DDBJ databases">
        <title>Complete genome sequence of a novel pathogenic Methylobacterium strain isolated from rice in Vietnam.</title>
        <authorList>
            <person name="Lai K."/>
            <person name="Okazaki S."/>
            <person name="Higashi K."/>
            <person name="Mori H."/>
            <person name="Toyoda A."/>
            <person name="Kurokawa K."/>
        </authorList>
    </citation>
    <scope>NUCLEOTIDE SEQUENCE</scope>
    <source>
        <strain evidence="1">VL1</strain>
    </source>
</reference>
<name>A0A8H8WSW2_9HYPH</name>
<accession>A0A8H8WSW2</accession>